<keyword evidence="1" id="KW-0472">Membrane</keyword>
<keyword evidence="1" id="KW-1133">Transmembrane helix</keyword>
<sequence>MGKFRKVKRIVLVLLCSCFIGVVCYYYYFTHYTRPVVVANQKNGAESKYVKNMSDKEFSAYLQGQADKSQFRLKMESDMFFEKADKVGEVTILNPNSNHYAIRVQTTIENQEAIIYDSGMIKPKQFVENGELKKTIPQGVYKVNHHVIYYELTNLKQKVGETVIVGQLAINQ</sequence>
<protein>
    <submittedName>
        <fullName evidence="2">Uncharacterized protein</fullName>
    </submittedName>
</protein>
<feature type="transmembrane region" description="Helical" evidence="1">
    <location>
        <begin position="12"/>
        <end position="29"/>
    </location>
</feature>
<dbReference type="EMBL" id="LEPB01000004">
    <property type="protein sequence ID" value="RCA10932.1"/>
    <property type="molecule type" value="Genomic_DNA"/>
</dbReference>
<dbReference type="AlphaFoldDB" id="A0A367CEZ5"/>
<evidence type="ECO:0000313" key="2">
    <source>
        <dbReference type="EMBL" id="RCA10932.1"/>
    </source>
</evidence>
<evidence type="ECO:0000313" key="3">
    <source>
        <dbReference type="Proteomes" id="UP000252797"/>
    </source>
</evidence>
<keyword evidence="1" id="KW-0812">Transmembrane</keyword>
<dbReference type="RefSeq" id="WP_113845780.1">
    <property type="nucleotide sequence ID" value="NZ_LEPB01000004.1"/>
</dbReference>
<evidence type="ECO:0000256" key="1">
    <source>
        <dbReference type="SAM" id="Phobius"/>
    </source>
</evidence>
<comment type="caution">
    <text evidence="2">The sequence shown here is derived from an EMBL/GenBank/DDBJ whole genome shotgun (WGS) entry which is preliminary data.</text>
</comment>
<gene>
    <name evidence="2" type="ORF">EA71_01686</name>
</gene>
<reference evidence="2 3" key="1">
    <citation type="submission" date="2015-06" db="EMBL/GenBank/DDBJ databases">
        <title>The Genome Sequence of Enterococcus durans 4EA1.</title>
        <authorList>
            <consortium name="The Broad Institute Genomics Platform"/>
            <consortium name="The Broad Institute Genome Sequencing Center for Infectious Disease"/>
            <person name="Earl A.M."/>
            <person name="Van Tyne D."/>
            <person name="Lebreton F."/>
            <person name="Saavedra J.T."/>
            <person name="Gilmore M.S."/>
            <person name="Manson Mcguire A."/>
            <person name="Clock S."/>
            <person name="Crupain M."/>
            <person name="Rangan U."/>
            <person name="Young S."/>
            <person name="Abouelleil A."/>
            <person name="Cao P."/>
            <person name="Chapman S.B."/>
            <person name="Griggs A."/>
            <person name="Priest M."/>
            <person name="Shea T."/>
            <person name="Wortman J."/>
            <person name="Nusbaum C."/>
            <person name="Birren B."/>
        </authorList>
    </citation>
    <scope>NUCLEOTIDE SEQUENCE [LARGE SCALE GENOMIC DNA]</scope>
    <source>
        <strain evidence="2 3">4EA1</strain>
    </source>
</reference>
<accession>A0A367CEZ5</accession>
<dbReference type="Proteomes" id="UP000252797">
    <property type="component" value="Unassembled WGS sequence"/>
</dbReference>
<proteinExistence type="predicted"/>
<organism evidence="2 3">
    <name type="scientific">Enterococcus durans</name>
    <dbReference type="NCBI Taxonomy" id="53345"/>
    <lineage>
        <taxon>Bacteria</taxon>
        <taxon>Bacillati</taxon>
        <taxon>Bacillota</taxon>
        <taxon>Bacilli</taxon>
        <taxon>Lactobacillales</taxon>
        <taxon>Enterococcaceae</taxon>
        <taxon>Enterococcus</taxon>
    </lineage>
</organism>
<name>A0A367CEZ5_9ENTE</name>